<sequence length="216" mass="23525">MADAVKIAVEARDPAKNKGTGSRVSRRLRANGQIPAIIYGHKQDPLPISLARASVWDMIKKSTHLAELSVNGATETVIVRDIQWDHLGKEIIHLDFARVNADESIETEVKLELRGTSPGVSEGGVLEQPVHAVEVTCRANAIPDSIRVDVSNLHLGQSIHVRDLILPEGVKVNAEPELTLVHVVSRSAQAETSTPGDGESLTQPEVIKPERREKDE</sequence>
<keyword evidence="3 5" id="KW-0689">Ribosomal protein</keyword>
<evidence type="ECO:0000256" key="3">
    <source>
        <dbReference type="ARBA" id="ARBA00022980"/>
    </source>
</evidence>
<dbReference type="PANTHER" id="PTHR33284:SF1">
    <property type="entry name" value="RIBOSOMAL PROTEIN L25_GLN-TRNA SYNTHETASE, ANTI-CODON-BINDING DOMAIN-CONTAINING PROTEIN"/>
    <property type="match status" value="1"/>
</dbReference>
<organism evidence="9 10">
    <name type="scientific">Singulisphaera acidiphila (strain ATCC BAA-1392 / DSM 18658 / VKM B-2454 / MOB10)</name>
    <dbReference type="NCBI Taxonomy" id="886293"/>
    <lineage>
        <taxon>Bacteria</taxon>
        <taxon>Pseudomonadati</taxon>
        <taxon>Planctomycetota</taxon>
        <taxon>Planctomycetia</taxon>
        <taxon>Isosphaerales</taxon>
        <taxon>Isosphaeraceae</taxon>
        <taxon>Singulisphaera</taxon>
    </lineage>
</organism>
<feature type="compositionally biased region" description="Polar residues" evidence="6">
    <location>
        <begin position="186"/>
        <end position="203"/>
    </location>
</feature>
<dbReference type="GO" id="GO:0003735">
    <property type="term" value="F:structural constituent of ribosome"/>
    <property type="evidence" value="ECO:0007669"/>
    <property type="project" value="InterPro"/>
</dbReference>
<evidence type="ECO:0000259" key="8">
    <source>
        <dbReference type="Pfam" id="PF14693"/>
    </source>
</evidence>
<dbReference type="KEGG" id="saci:Sinac_0831"/>
<comment type="subunit">
    <text evidence="5">Part of the 50S ribosomal subunit; part of the 5S rRNA/L5/L18/L25 subcomplex. Contacts the 5S rRNA. Binds to the 5S rRNA independently of L5 and L18.</text>
</comment>
<evidence type="ECO:0000259" key="7">
    <source>
        <dbReference type="Pfam" id="PF01386"/>
    </source>
</evidence>
<name>L0D8T0_SINAD</name>
<dbReference type="RefSeq" id="WP_015244417.1">
    <property type="nucleotide sequence ID" value="NC_019892.1"/>
</dbReference>
<accession>L0D8T0</accession>
<dbReference type="NCBIfam" id="TIGR00731">
    <property type="entry name" value="bL25_bact_ctc"/>
    <property type="match status" value="1"/>
</dbReference>
<dbReference type="InterPro" id="IPR037121">
    <property type="entry name" value="Ribosomal_bL25_C"/>
</dbReference>
<dbReference type="PANTHER" id="PTHR33284">
    <property type="entry name" value="RIBOSOMAL PROTEIN L25/GLN-TRNA SYNTHETASE, ANTI-CODON-BINDING DOMAIN-CONTAINING PROTEIN"/>
    <property type="match status" value="1"/>
</dbReference>
<gene>
    <name evidence="5" type="primary">rplY</name>
    <name evidence="5" type="synonym">ctc</name>
    <name evidence="9" type="ordered locus">Sinac_0831</name>
</gene>
<dbReference type="eggNOG" id="COG1825">
    <property type="taxonomic scope" value="Bacteria"/>
</dbReference>
<keyword evidence="10" id="KW-1185">Reference proteome</keyword>
<dbReference type="EMBL" id="CP003364">
    <property type="protein sequence ID" value="AGA25238.1"/>
    <property type="molecule type" value="Genomic_DNA"/>
</dbReference>
<dbReference type="Pfam" id="PF14693">
    <property type="entry name" value="Ribosomal_TL5_C"/>
    <property type="match status" value="1"/>
</dbReference>
<dbReference type="GO" id="GO:0008097">
    <property type="term" value="F:5S rRNA binding"/>
    <property type="evidence" value="ECO:0007669"/>
    <property type="project" value="InterPro"/>
</dbReference>
<keyword evidence="2 5" id="KW-0694">RNA-binding</keyword>
<dbReference type="HOGENOM" id="CLU_075939_2_1_0"/>
<dbReference type="AlphaFoldDB" id="L0D8T0"/>
<dbReference type="Proteomes" id="UP000010798">
    <property type="component" value="Chromosome"/>
</dbReference>
<keyword evidence="4 5" id="KW-0687">Ribonucleoprotein</keyword>
<comment type="function">
    <text evidence="5">This is one of the proteins that binds to the 5S RNA in the ribosome where it forms part of the central protuberance.</text>
</comment>
<dbReference type="Gene3D" id="2.170.120.20">
    <property type="entry name" value="Ribosomal protein L25, beta domain"/>
    <property type="match status" value="1"/>
</dbReference>
<feature type="domain" description="Large ribosomal subunit protein bL25 L25" evidence="7">
    <location>
        <begin position="18"/>
        <end position="96"/>
    </location>
</feature>
<dbReference type="InterPro" id="IPR001021">
    <property type="entry name" value="Ribosomal_bL25_long"/>
</dbReference>
<feature type="compositionally biased region" description="Basic and acidic residues" evidence="6">
    <location>
        <begin position="207"/>
        <end position="216"/>
    </location>
</feature>
<keyword evidence="1 5" id="KW-0699">rRNA-binding</keyword>
<feature type="domain" description="Large ribosomal subunit protein bL25 beta" evidence="8">
    <location>
        <begin position="105"/>
        <end position="185"/>
    </location>
</feature>
<dbReference type="SUPFAM" id="SSF50715">
    <property type="entry name" value="Ribosomal protein L25-like"/>
    <property type="match status" value="1"/>
</dbReference>
<feature type="region of interest" description="Disordered" evidence="6">
    <location>
        <begin position="186"/>
        <end position="216"/>
    </location>
</feature>
<evidence type="ECO:0000256" key="4">
    <source>
        <dbReference type="ARBA" id="ARBA00023274"/>
    </source>
</evidence>
<dbReference type="OrthoDB" id="9790002at2"/>
<dbReference type="InterPro" id="IPR020930">
    <property type="entry name" value="Ribosomal_uL5_bac-type"/>
</dbReference>
<dbReference type="GO" id="GO:0022625">
    <property type="term" value="C:cytosolic large ribosomal subunit"/>
    <property type="evidence" value="ECO:0007669"/>
    <property type="project" value="TreeGrafter"/>
</dbReference>
<proteinExistence type="inferred from homology"/>
<evidence type="ECO:0000256" key="2">
    <source>
        <dbReference type="ARBA" id="ARBA00022884"/>
    </source>
</evidence>
<dbReference type="InterPro" id="IPR020056">
    <property type="entry name" value="Rbsml_bL25/Gln-tRNA_synth_N"/>
</dbReference>
<dbReference type="STRING" id="886293.Sinac_0831"/>
<dbReference type="HAMAP" id="MF_01334">
    <property type="entry name" value="Ribosomal_bL25_CTC"/>
    <property type="match status" value="1"/>
</dbReference>
<protein>
    <recommendedName>
        <fullName evidence="5">Large ribosomal subunit protein bL25</fullName>
    </recommendedName>
    <alternativeName>
        <fullName evidence="5">General stress protein CTC</fullName>
    </alternativeName>
</protein>
<dbReference type="InterPro" id="IPR011035">
    <property type="entry name" value="Ribosomal_bL25/Gln-tRNA_synth"/>
</dbReference>
<evidence type="ECO:0000256" key="6">
    <source>
        <dbReference type="SAM" id="MobiDB-lite"/>
    </source>
</evidence>
<evidence type="ECO:0000256" key="1">
    <source>
        <dbReference type="ARBA" id="ARBA00022730"/>
    </source>
</evidence>
<evidence type="ECO:0000313" key="9">
    <source>
        <dbReference type="EMBL" id="AGA25238.1"/>
    </source>
</evidence>
<evidence type="ECO:0000256" key="5">
    <source>
        <dbReference type="HAMAP-Rule" id="MF_01334"/>
    </source>
</evidence>
<dbReference type="GO" id="GO:0006412">
    <property type="term" value="P:translation"/>
    <property type="evidence" value="ECO:0007669"/>
    <property type="project" value="UniProtKB-UniRule"/>
</dbReference>
<dbReference type="Gene3D" id="2.40.240.10">
    <property type="entry name" value="Ribosomal Protein L25, Chain P"/>
    <property type="match status" value="1"/>
</dbReference>
<dbReference type="Pfam" id="PF01386">
    <property type="entry name" value="Ribosomal_L25p"/>
    <property type="match status" value="1"/>
</dbReference>
<reference evidence="9 10" key="1">
    <citation type="submission" date="2012-02" db="EMBL/GenBank/DDBJ databases">
        <title>Complete sequence of chromosome of Singulisphaera acidiphila DSM 18658.</title>
        <authorList>
            <consortium name="US DOE Joint Genome Institute (JGI-PGF)"/>
            <person name="Lucas S."/>
            <person name="Copeland A."/>
            <person name="Lapidus A."/>
            <person name="Glavina del Rio T."/>
            <person name="Dalin E."/>
            <person name="Tice H."/>
            <person name="Bruce D."/>
            <person name="Goodwin L."/>
            <person name="Pitluck S."/>
            <person name="Peters L."/>
            <person name="Ovchinnikova G."/>
            <person name="Chertkov O."/>
            <person name="Kyrpides N."/>
            <person name="Mavromatis K."/>
            <person name="Ivanova N."/>
            <person name="Brettin T."/>
            <person name="Detter J.C."/>
            <person name="Han C."/>
            <person name="Larimer F."/>
            <person name="Land M."/>
            <person name="Hauser L."/>
            <person name="Markowitz V."/>
            <person name="Cheng J.-F."/>
            <person name="Hugenholtz P."/>
            <person name="Woyke T."/>
            <person name="Wu D."/>
            <person name="Tindall B."/>
            <person name="Pomrenke H."/>
            <person name="Brambilla E."/>
            <person name="Klenk H.-P."/>
            <person name="Eisen J.A."/>
        </authorList>
    </citation>
    <scope>NUCLEOTIDE SEQUENCE [LARGE SCALE GENOMIC DNA]</scope>
    <source>
        <strain evidence="10">ATCC BAA-1392 / DSM 18658 / VKM B-2454 / MOB10</strain>
    </source>
</reference>
<evidence type="ECO:0000313" key="10">
    <source>
        <dbReference type="Proteomes" id="UP000010798"/>
    </source>
</evidence>
<comment type="similarity">
    <text evidence="5">Belongs to the bacterial ribosomal protein bL25 family. CTC subfamily.</text>
</comment>
<dbReference type="InterPro" id="IPR029751">
    <property type="entry name" value="Ribosomal_L25_dom"/>
</dbReference>
<dbReference type="InterPro" id="IPR020057">
    <property type="entry name" value="Ribosomal_bL25_b-dom"/>
</dbReference>
<dbReference type="CDD" id="cd00495">
    <property type="entry name" value="Ribosomal_L25_TL5_CTC"/>
    <property type="match status" value="1"/>
</dbReference>